<name>A0A4S8QW46_9HELO</name>
<reference evidence="2 3" key="1">
    <citation type="submission" date="2017-12" db="EMBL/GenBank/DDBJ databases">
        <title>Comparative genomics of Botrytis spp.</title>
        <authorList>
            <person name="Valero-Jimenez C.A."/>
            <person name="Tapia P."/>
            <person name="Veloso J."/>
            <person name="Silva-Moreno E."/>
            <person name="Staats M."/>
            <person name="Valdes J.H."/>
            <person name="Van Kan J.A.L."/>
        </authorList>
    </citation>
    <scope>NUCLEOTIDE SEQUENCE [LARGE SCALE GENOMIC DNA]</scope>
    <source>
        <strain evidence="2 3">MUCL435</strain>
    </source>
</reference>
<comment type="caution">
    <text evidence="2">The sequence shown here is derived from an EMBL/GenBank/DDBJ whole genome shotgun (WGS) entry which is preliminary data.</text>
</comment>
<feature type="region of interest" description="Disordered" evidence="1">
    <location>
        <begin position="1"/>
        <end position="91"/>
    </location>
</feature>
<keyword evidence="3" id="KW-1185">Reference proteome</keyword>
<dbReference type="EMBL" id="PQXL01000543">
    <property type="protein sequence ID" value="THV45004.1"/>
    <property type="molecule type" value="Genomic_DNA"/>
</dbReference>
<evidence type="ECO:0000313" key="2">
    <source>
        <dbReference type="EMBL" id="THV45004.1"/>
    </source>
</evidence>
<proteinExistence type="predicted"/>
<sequence length="254" mass="28762">MPRDKPTAEGKNSSTQDRGKSSEHKSDNKPVIRDENKRRNERKRSDHVKREAPPSKGSHNTAPPSHSTTSTSHTTAQTSSRSEKILDQEEEDDISHVGYLEETLSGSLEWLENNGHKVNPCNPRQVLVGLLKAKARFKIAENEAIAKNYKAVQSEMEKMSKLFKVDNPKSSEFDKIVKLMNEADELAIKDNHPDLGDKCKAAEVVSLTLYGVFVRCGTLGRYQEKRGKKWFKENGLKWDSDIPKSDWKLWDSVS</sequence>
<evidence type="ECO:0000313" key="3">
    <source>
        <dbReference type="Proteomes" id="UP000308671"/>
    </source>
</evidence>
<gene>
    <name evidence="2" type="ORF">BGAL_0544g00050</name>
</gene>
<dbReference type="Proteomes" id="UP000308671">
    <property type="component" value="Unassembled WGS sequence"/>
</dbReference>
<dbReference type="AlphaFoldDB" id="A0A4S8QW46"/>
<evidence type="ECO:0000256" key="1">
    <source>
        <dbReference type="SAM" id="MobiDB-lite"/>
    </source>
</evidence>
<feature type="compositionally biased region" description="Basic and acidic residues" evidence="1">
    <location>
        <begin position="17"/>
        <end position="38"/>
    </location>
</feature>
<feature type="compositionally biased region" description="Low complexity" evidence="1">
    <location>
        <begin position="61"/>
        <end position="80"/>
    </location>
</feature>
<protein>
    <submittedName>
        <fullName evidence="2">Uncharacterized protein</fullName>
    </submittedName>
</protein>
<accession>A0A4S8QW46</accession>
<organism evidence="2 3">
    <name type="scientific">Botrytis galanthina</name>
    <dbReference type="NCBI Taxonomy" id="278940"/>
    <lineage>
        <taxon>Eukaryota</taxon>
        <taxon>Fungi</taxon>
        <taxon>Dikarya</taxon>
        <taxon>Ascomycota</taxon>
        <taxon>Pezizomycotina</taxon>
        <taxon>Leotiomycetes</taxon>
        <taxon>Helotiales</taxon>
        <taxon>Sclerotiniaceae</taxon>
        <taxon>Botrytis</taxon>
    </lineage>
</organism>